<evidence type="ECO:0000313" key="6">
    <source>
        <dbReference type="EMBL" id="ODV83316.1"/>
    </source>
</evidence>
<dbReference type="GO" id="GO:0016020">
    <property type="term" value="C:membrane"/>
    <property type="evidence" value="ECO:0007669"/>
    <property type="project" value="UniProtKB-SubCell"/>
</dbReference>
<evidence type="ECO:0000313" key="7">
    <source>
        <dbReference type="Proteomes" id="UP000094801"/>
    </source>
</evidence>
<evidence type="ECO:0000256" key="5">
    <source>
        <dbReference type="SAM" id="Phobius"/>
    </source>
</evidence>
<dbReference type="Proteomes" id="UP000094801">
    <property type="component" value="Unassembled WGS sequence"/>
</dbReference>
<keyword evidence="4 5" id="KW-0472">Membrane</keyword>
<keyword evidence="2 5" id="KW-0812">Transmembrane</keyword>
<gene>
    <name evidence="6" type="ORF">CANARDRAFT_177793</name>
</gene>
<feature type="transmembrane region" description="Helical" evidence="5">
    <location>
        <begin position="98"/>
        <end position="118"/>
    </location>
</feature>
<dbReference type="InterPro" id="IPR051415">
    <property type="entry name" value="LAAT-1"/>
</dbReference>
<organism evidence="6 7">
    <name type="scientific">[Candida] arabinofermentans NRRL YB-2248</name>
    <dbReference type="NCBI Taxonomy" id="983967"/>
    <lineage>
        <taxon>Eukaryota</taxon>
        <taxon>Fungi</taxon>
        <taxon>Dikarya</taxon>
        <taxon>Ascomycota</taxon>
        <taxon>Saccharomycotina</taxon>
        <taxon>Pichiomycetes</taxon>
        <taxon>Pichiales</taxon>
        <taxon>Pichiaceae</taxon>
        <taxon>Ogataea</taxon>
        <taxon>Ogataea/Candida clade</taxon>
    </lineage>
</organism>
<feature type="transmembrane region" description="Helical" evidence="5">
    <location>
        <begin position="161"/>
        <end position="181"/>
    </location>
</feature>
<dbReference type="AlphaFoldDB" id="A0A1E4SUZ6"/>
<dbReference type="SMART" id="SM00679">
    <property type="entry name" value="CTNS"/>
    <property type="match status" value="2"/>
</dbReference>
<dbReference type="Pfam" id="PF04193">
    <property type="entry name" value="PQ-loop"/>
    <property type="match status" value="1"/>
</dbReference>
<proteinExistence type="predicted"/>
<dbReference type="OrthoDB" id="407617at2759"/>
<dbReference type="InterPro" id="IPR006603">
    <property type="entry name" value="PQ-loop_rpt"/>
</dbReference>
<keyword evidence="3 5" id="KW-1133">Transmembrane helix</keyword>
<comment type="subcellular location">
    <subcellularLocation>
        <location evidence="1">Membrane</location>
        <topology evidence="1">Multi-pass membrane protein</topology>
    </subcellularLocation>
</comment>
<name>A0A1E4SUZ6_9ASCO</name>
<dbReference type="Gene3D" id="1.20.1280.290">
    <property type="match status" value="1"/>
</dbReference>
<accession>A0A1E4SUZ6</accession>
<protein>
    <recommendedName>
        <fullName evidence="8">PQ-loop-domain-containing protein</fullName>
    </recommendedName>
</protein>
<evidence type="ECO:0000256" key="1">
    <source>
        <dbReference type="ARBA" id="ARBA00004141"/>
    </source>
</evidence>
<evidence type="ECO:0008006" key="8">
    <source>
        <dbReference type="Google" id="ProtNLM"/>
    </source>
</evidence>
<reference evidence="7" key="1">
    <citation type="submission" date="2016-04" db="EMBL/GenBank/DDBJ databases">
        <title>Comparative genomics of biotechnologically important yeasts.</title>
        <authorList>
            <consortium name="DOE Joint Genome Institute"/>
            <person name="Riley R."/>
            <person name="Haridas S."/>
            <person name="Wolfe K.H."/>
            <person name="Lopes M.R."/>
            <person name="Hittinger C.T."/>
            <person name="Goker M."/>
            <person name="Salamov A."/>
            <person name="Wisecaver J."/>
            <person name="Long T.M."/>
            <person name="Aerts A.L."/>
            <person name="Barry K."/>
            <person name="Choi C."/>
            <person name="Clum A."/>
            <person name="Coughlan A.Y."/>
            <person name="Deshpande S."/>
            <person name="Douglass A.P."/>
            <person name="Hanson S.J."/>
            <person name="Klenk H.-P."/>
            <person name="Labutti K."/>
            <person name="Lapidus A."/>
            <person name="Lindquist E."/>
            <person name="Lipzen A."/>
            <person name="Meier-Kolthoff J.P."/>
            <person name="Ohm R.A."/>
            <person name="Otillar R.P."/>
            <person name="Pangilinan J."/>
            <person name="Peng Y."/>
            <person name="Rokas A."/>
            <person name="Rosa C.A."/>
            <person name="Scheuner C."/>
            <person name="Sibirny A.A."/>
            <person name="Slot J.C."/>
            <person name="Stielow J.B."/>
            <person name="Sun H."/>
            <person name="Kurtzman C.P."/>
            <person name="Blackwell M."/>
            <person name="Grigoriev I.V."/>
            <person name="Jeffries T.W."/>
        </authorList>
    </citation>
    <scope>NUCLEOTIDE SEQUENCE [LARGE SCALE GENOMIC DNA]</scope>
    <source>
        <strain evidence="7">NRRL YB-2248</strain>
    </source>
</reference>
<sequence length="258" mass="29497">MTNVNTIANVLSTIGTVLWCVQLSPQIYFLWKRKDATGFPPIFMFLWCASGSPFGVYFIVSDSYLPMQIQPQLFMFLCSIAWIQAMYYPPYSIPKKRIFLYAFLFYSISLAIELGFGIPLKKVYKDGTTWPSLVFGIIASIVLAAGLLPPYFELSKRQGRVVGINFIFLMMDTAGAVFSMASQLIGDIDVMGMILYAVIIVMECGLYCSQIIWYIRFRVLRKERLEDEEGTSDDNINEADKDMISENNEDQFIRILRD</sequence>
<feature type="transmembrane region" description="Helical" evidence="5">
    <location>
        <begin position="130"/>
        <end position="149"/>
    </location>
</feature>
<evidence type="ECO:0000256" key="3">
    <source>
        <dbReference type="ARBA" id="ARBA00022989"/>
    </source>
</evidence>
<evidence type="ECO:0000256" key="4">
    <source>
        <dbReference type="ARBA" id="ARBA00023136"/>
    </source>
</evidence>
<feature type="transmembrane region" description="Helical" evidence="5">
    <location>
        <begin position="193"/>
        <end position="215"/>
    </location>
</feature>
<dbReference type="PANTHER" id="PTHR16201">
    <property type="entry name" value="SEVEN TRANSMEMBRANE PROTEIN 1-RELATED"/>
    <property type="match status" value="1"/>
</dbReference>
<dbReference type="PANTHER" id="PTHR16201:SF37">
    <property type="entry name" value="PQ-LOOP REPEAT-CONTAINING PROTEIN"/>
    <property type="match status" value="1"/>
</dbReference>
<feature type="transmembrane region" description="Helical" evidence="5">
    <location>
        <begin position="6"/>
        <end position="30"/>
    </location>
</feature>
<evidence type="ECO:0000256" key="2">
    <source>
        <dbReference type="ARBA" id="ARBA00022692"/>
    </source>
</evidence>
<dbReference type="EMBL" id="KV453865">
    <property type="protein sequence ID" value="ODV83316.1"/>
    <property type="molecule type" value="Genomic_DNA"/>
</dbReference>
<feature type="transmembrane region" description="Helical" evidence="5">
    <location>
        <begin position="42"/>
        <end position="60"/>
    </location>
</feature>
<keyword evidence="7" id="KW-1185">Reference proteome</keyword>